<protein>
    <submittedName>
        <fullName evidence="2">Uncharacterized protein</fullName>
    </submittedName>
</protein>
<accession>A0ABU9HVD1</accession>
<feature type="chain" id="PRO_5047260708" evidence="1">
    <location>
        <begin position="21"/>
        <end position="287"/>
    </location>
</feature>
<dbReference type="SUPFAM" id="SSF69318">
    <property type="entry name" value="Integrin alpha N-terminal domain"/>
    <property type="match status" value="1"/>
</dbReference>
<evidence type="ECO:0000313" key="2">
    <source>
        <dbReference type="EMBL" id="MEL1243683.1"/>
    </source>
</evidence>
<name>A0ABU9HVD1_9FLAO</name>
<dbReference type="EMBL" id="JBBYHR010000002">
    <property type="protein sequence ID" value="MEL1243683.1"/>
    <property type="molecule type" value="Genomic_DNA"/>
</dbReference>
<gene>
    <name evidence="2" type="ORF">AAEO56_05375</name>
</gene>
<keyword evidence="1" id="KW-0732">Signal</keyword>
<evidence type="ECO:0000313" key="3">
    <source>
        <dbReference type="Proteomes" id="UP001464555"/>
    </source>
</evidence>
<evidence type="ECO:0000256" key="1">
    <source>
        <dbReference type="SAM" id="SignalP"/>
    </source>
</evidence>
<dbReference type="InterPro" id="IPR028994">
    <property type="entry name" value="Integrin_alpha_N"/>
</dbReference>
<dbReference type="Proteomes" id="UP001464555">
    <property type="component" value="Unassembled WGS sequence"/>
</dbReference>
<organism evidence="2 3">
    <name type="scientific">Flavobacterium arundinis</name>
    <dbReference type="NCBI Taxonomy" id="3139143"/>
    <lineage>
        <taxon>Bacteria</taxon>
        <taxon>Pseudomonadati</taxon>
        <taxon>Bacteroidota</taxon>
        <taxon>Flavobacteriia</taxon>
        <taxon>Flavobacteriales</taxon>
        <taxon>Flavobacteriaceae</taxon>
        <taxon>Flavobacterium</taxon>
    </lineage>
</organism>
<dbReference type="RefSeq" id="WP_341695996.1">
    <property type="nucleotide sequence ID" value="NZ_JBBYHR010000002.1"/>
</dbReference>
<proteinExistence type="predicted"/>
<comment type="caution">
    <text evidence="2">The sequence shown here is derived from an EMBL/GenBank/DDBJ whole genome shotgun (WGS) entry which is preliminary data.</text>
</comment>
<keyword evidence="3" id="KW-1185">Reference proteome</keyword>
<sequence>MKTLSLLLFLFFSWPRYANAQNIPADITIAQLPDTEVTDAVKAMAEKEGISVTRDDKKITATTYFNILECGKYSASAKIKNDTVVITVNSAHVCDGNSKYYKLKAVIDNPENIAYPVVVDPAFTFLAEGERIQQFRINYIVGDIDGDRIGDTAGVDYEQVVDANDTLSNDCGRGTCYMTANFGKGIPDITRSMCYWMSIEPLPDLNGDGRDEIIIATHYFHGCCHDMLVWSYDGKKWHLLAEANTFDDDEPDALRVKKEKMGYYLHYRNWDEEGADIVGKKVKIKVR</sequence>
<feature type="signal peptide" evidence="1">
    <location>
        <begin position="1"/>
        <end position="20"/>
    </location>
</feature>
<reference evidence="2 3" key="1">
    <citation type="submission" date="2024-04" db="EMBL/GenBank/DDBJ databases">
        <title>Flavobacterium sp. DGU11 16S ribosomal RNA gene Genome sequencing and assembly.</title>
        <authorList>
            <person name="Park S."/>
        </authorList>
    </citation>
    <scope>NUCLEOTIDE SEQUENCE [LARGE SCALE GENOMIC DNA]</scope>
    <source>
        <strain evidence="2 3">DGU11</strain>
    </source>
</reference>